<accession>A0ABT6FBZ6</accession>
<evidence type="ECO:0000256" key="1">
    <source>
        <dbReference type="SAM" id="Phobius"/>
    </source>
</evidence>
<evidence type="ECO:0000313" key="3">
    <source>
        <dbReference type="Proteomes" id="UP001216907"/>
    </source>
</evidence>
<gene>
    <name evidence="2" type="ORF">PZE19_14905</name>
</gene>
<organism evidence="2 3">
    <name type="scientific">Paludisphaera mucosa</name>
    <dbReference type="NCBI Taxonomy" id="3030827"/>
    <lineage>
        <taxon>Bacteria</taxon>
        <taxon>Pseudomonadati</taxon>
        <taxon>Planctomycetota</taxon>
        <taxon>Planctomycetia</taxon>
        <taxon>Isosphaerales</taxon>
        <taxon>Isosphaeraceae</taxon>
        <taxon>Paludisphaera</taxon>
    </lineage>
</organism>
<dbReference type="Proteomes" id="UP001216907">
    <property type="component" value="Unassembled WGS sequence"/>
</dbReference>
<dbReference type="RefSeq" id="WP_277861424.1">
    <property type="nucleotide sequence ID" value="NZ_JARRAG010000002.1"/>
</dbReference>
<sequence>MEPLLAYFGPEVQMPLASLLASVVGMLMIAGAAPARAARRLWERVGASSLRRGSRD</sequence>
<keyword evidence="1" id="KW-1133">Transmembrane helix</keyword>
<evidence type="ECO:0000313" key="2">
    <source>
        <dbReference type="EMBL" id="MDG3005075.1"/>
    </source>
</evidence>
<comment type="caution">
    <text evidence="2">The sequence shown here is derived from an EMBL/GenBank/DDBJ whole genome shotgun (WGS) entry which is preliminary data.</text>
</comment>
<feature type="transmembrane region" description="Helical" evidence="1">
    <location>
        <begin position="12"/>
        <end position="35"/>
    </location>
</feature>
<keyword evidence="1" id="KW-0472">Membrane</keyword>
<reference evidence="2 3" key="1">
    <citation type="submission" date="2023-03" db="EMBL/GenBank/DDBJ databases">
        <title>Paludisphaera mucosa sp. nov. a novel planctomycete from northern fen.</title>
        <authorList>
            <person name="Ivanova A."/>
        </authorList>
    </citation>
    <scope>NUCLEOTIDE SEQUENCE [LARGE SCALE GENOMIC DNA]</scope>
    <source>
        <strain evidence="2 3">Pla2</strain>
    </source>
</reference>
<dbReference type="EMBL" id="JARRAG010000002">
    <property type="protein sequence ID" value="MDG3005075.1"/>
    <property type="molecule type" value="Genomic_DNA"/>
</dbReference>
<name>A0ABT6FBZ6_9BACT</name>
<keyword evidence="1" id="KW-0812">Transmembrane</keyword>
<protein>
    <submittedName>
        <fullName evidence="2">Uncharacterized protein</fullName>
    </submittedName>
</protein>
<keyword evidence="3" id="KW-1185">Reference proteome</keyword>
<proteinExistence type="predicted"/>